<protein>
    <submittedName>
        <fullName evidence="1">Uncharacterized protein</fullName>
    </submittedName>
</protein>
<comment type="caution">
    <text evidence="1">The sequence shown here is derived from an EMBL/GenBank/DDBJ whole genome shotgun (WGS) entry which is preliminary data.</text>
</comment>
<keyword evidence="2" id="KW-1185">Reference proteome</keyword>
<gene>
    <name evidence="1" type="ORF">QAD02_007195</name>
</gene>
<name>A0ACC2N3J9_9HYME</name>
<accession>A0ACC2N3J9</accession>
<evidence type="ECO:0000313" key="1">
    <source>
        <dbReference type="EMBL" id="KAJ8665533.1"/>
    </source>
</evidence>
<dbReference type="Proteomes" id="UP001239111">
    <property type="component" value="Chromosome 4"/>
</dbReference>
<dbReference type="EMBL" id="CM056744">
    <property type="protein sequence ID" value="KAJ8665533.1"/>
    <property type="molecule type" value="Genomic_DNA"/>
</dbReference>
<organism evidence="1 2">
    <name type="scientific">Eretmocerus hayati</name>
    <dbReference type="NCBI Taxonomy" id="131215"/>
    <lineage>
        <taxon>Eukaryota</taxon>
        <taxon>Metazoa</taxon>
        <taxon>Ecdysozoa</taxon>
        <taxon>Arthropoda</taxon>
        <taxon>Hexapoda</taxon>
        <taxon>Insecta</taxon>
        <taxon>Pterygota</taxon>
        <taxon>Neoptera</taxon>
        <taxon>Endopterygota</taxon>
        <taxon>Hymenoptera</taxon>
        <taxon>Apocrita</taxon>
        <taxon>Proctotrupomorpha</taxon>
        <taxon>Chalcidoidea</taxon>
        <taxon>Aphelinidae</taxon>
        <taxon>Aphelininae</taxon>
        <taxon>Eretmocerus</taxon>
    </lineage>
</organism>
<reference evidence="1" key="1">
    <citation type="submission" date="2023-04" db="EMBL/GenBank/DDBJ databases">
        <title>A chromosome-level genome assembly of the parasitoid wasp Eretmocerus hayati.</title>
        <authorList>
            <person name="Zhong Y."/>
            <person name="Liu S."/>
            <person name="Liu Y."/>
        </authorList>
    </citation>
    <scope>NUCLEOTIDE SEQUENCE</scope>
    <source>
        <strain evidence="1">ZJU_SS_LIU_2023</strain>
    </source>
</reference>
<proteinExistence type="predicted"/>
<evidence type="ECO:0000313" key="2">
    <source>
        <dbReference type="Proteomes" id="UP001239111"/>
    </source>
</evidence>
<sequence>MPRAARRRNIVPEEPAEPHAVHQPGHPAAALTTDTTLAPRPRRPGRPPATLATDSTAVSTRRQLGRLTATVAALRPRGRGRSAAILAANPTGTSRPQGHGRSPDAEVAAAIGSRQPGRPTAVSRAEPATVPGPPRRPGRPAAVPGIMPAASLMPRHPGRPSTMALDGPATALAPRPGSTVPASAASHSAHSSSSAANAGASNRRRQPVRRDGRNERSTSTSASVQRPSKRPRISTNEQNGRSSPNNVNDQFQDEESMSDGSIVDNDLENQVEPVQVPLANSTNFHADSSRIMLLLMIIILRIQVLMRLIVWPIF</sequence>